<reference evidence="7" key="1">
    <citation type="submission" date="2022-06" db="EMBL/GenBank/DDBJ databases">
        <title>Physiological and biochemical characterization and genomic elucidation of a strain of the genus Ensifer adhaerens M8 that combines arsenic oxidation and chromium reduction.</title>
        <authorList>
            <person name="Li X."/>
            <person name="Yu c."/>
        </authorList>
    </citation>
    <scope>NUCLEOTIDE SEQUENCE</scope>
    <source>
        <strain evidence="7">M8</strain>
        <plasmid evidence="7">pB</plasmid>
    </source>
</reference>
<feature type="domain" description="ABC transporter" evidence="6">
    <location>
        <begin position="9"/>
        <end position="239"/>
    </location>
</feature>
<dbReference type="PANTHER" id="PTHR42781">
    <property type="entry name" value="SPERMIDINE/PUTRESCINE IMPORT ATP-BINDING PROTEIN POTA"/>
    <property type="match status" value="1"/>
</dbReference>
<dbReference type="Pfam" id="PF08402">
    <property type="entry name" value="TOBE_2"/>
    <property type="match status" value="1"/>
</dbReference>
<dbReference type="InterPro" id="IPR008995">
    <property type="entry name" value="Mo/tungstate-bd_C_term_dom"/>
</dbReference>
<evidence type="ECO:0000256" key="3">
    <source>
        <dbReference type="ARBA" id="ARBA00022448"/>
    </source>
</evidence>
<evidence type="ECO:0000313" key="7">
    <source>
        <dbReference type="EMBL" id="USJ27671.1"/>
    </source>
</evidence>
<dbReference type="Gene3D" id="3.40.50.300">
    <property type="entry name" value="P-loop containing nucleotide triphosphate hydrolases"/>
    <property type="match status" value="1"/>
</dbReference>
<dbReference type="PROSITE" id="PS50893">
    <property type="entry name" value="ABC_TRANSPORTER_2"/>
    <property type="match status" value="1"/>
</dbReference>
<protein>
    <submittedName>
        <fullName evidence="7">ABC transporter ATP-binding protein</fullName>
    </submittedName>
</protein>
<dbReference type="InterPro" id="IPR003439">
    <property type="entry name" value="ABC_transporter-like_ATP-bd"/>
</dbReference>
<evidence type="ECO:0000259" key="6">
    <source>
        <dbReference type="PROSITE" id="PS50893"/>
    </source>
</evidence>
<gene>
    <name evidence="7" type="ORF">NE863_27545</name>
</gene>
<dbReference type="InterPro" id="IPR017871">
    <property type="entry name" value="ABC_transporter-like_CS"/>
</dbReference>
<keyword evidence="3" id="KW-0813">Transport</keyword>
<evidence type="ECO:0000256" key="1">
    <source>
        <dbReference type="ARBA" id="ARBA00004417"/>
    </source>
</evidence>
<proteinExistence type="inferred from homology"/>
<dbReference type="RefSeq" id="WP_252161226.1">
    <property type="nucleotide sequence ID" value="NZ_CP098809.1"/>
</dbReference>
<comment type="subcellular location">
    <subcellularLocation>
        <location evidence="1">Cell inner membrane</location>
        <topology evidence="1">Peripheral membrane protein</topology>
    </subcellularLocation>
</comment>
<sequence length="369" mass="39995">MPQSHFVPVSIRNLCKSYGAFDALKNVSLGITAGEFVSVLGPSGSGKTTMLQLLGGFMRPTSGQIFFGDSDVTLQPPQKRDIGVVFQNYALFPHLSVAENIAFPLRARGISSSDCAKRVEIALATVELGGYGDRAIAALSGGQRQRVALARAIVFEPRLILMDEPLSALDKNLRETMQIELRKLHKQLGATIIYVTHDQREALTLSDRVAVMNGGEIVQIDTPKALYATPADHFVAGFVGESTLVPVQRVDGTVVAIGGQPLRTVRPLPCNAELFVALQSETLLPCAEGETDSSSNYLSGVVQDVLFQGESLRVTVHLTEQIEIALRIPSHRYNHIALPLPGQTIRMKIHLEDTIVVHKTASRINRAGS</sequence>
<dbReference type="GO" id="GO:0140359">
    <property type="term" value="F:ABC-type transporter activity"/>
    <property type="evidence" value="ECO:0007669"/>
    <property type="project" value="UniProtKB-ARBA"/>
</dbReference>
<dbReference type="InterPro" id="IPR013611">
    <property type="entry name" value="Transp-assoc_OB_typ2"/>
</dbReference>
<dbReference type="GO" id="GO:0005524">
    <property type="term" value="F:ATP binding"/>
    <property type="evidence" value="ECO:0007669"/>
    <property type="project" value="UniProtKB-KW"/>
</dbReference>
<evidence type="ECO:0000256" key="4">
    <source>
        <dbReference type="ARBA" id="ARBA00022741"/>
    </source>
</evidence>
<evidence type="ECO:0000256" key="2">
    <source>
        <dbReference type="ARBA" id="ARBA00005417"/>
    </source>
</evidence>
<evidence type="ECO:0000256" key="5">
    <source>
        <dbReference type="ARBA" id="ARBA00022840"/>
    </source>
</evidence>
<dbReference type="Proteomes" id="UP001055460">
    <property type="component" value="Plasmid pB"/>
</dbReference>
<dbReference type="GO" id="GO:0043190">
    <property type="term" value="C:ATP-binding cassette (ABC) transporter complex"/>
    <property type="evidence" value="ECO:0007669"/>
    <property type="project" value="InterPro"/>
</dbReference>
<comment type="similarity">
    <text evidence="2">Belongs to the ABC transporter superfamily.</text>
</comment>
<geneLocation type="plasmid" evidence="7 8">
    <name>pB</name>
</geneLocation>
<dbReference type="FunFam" id="3.40.50.300:FF:000042">
    <property type="entry name" value="Maltose/maltodextrin ABC transporter, ATP-binding protein"/>
    <property type="match status" value="1"/>
</dbReference>
<dbReference type="PROSITE" id="PS00211">
    <property type="entry name" value="ABC_TRANSPORTER_1"/>
    <property type="match status" value="1"/>
</dbReference>
<keyword evidence="7" id="KW-0614">Plasmid</keyword>
<dbReference type="InterPro" id="IPR003593">
    <property type="entry name" value="AAA+_ATPase"/>
</dbReference>
<dbReference type="SUPFAM" id="SSF50331">
    <property type="entry name" value="MOP-like"/>
    <property type="match status" value="1"/>
</dbReference>
<keyword evidence="4" id="KW-0547">Nucleotide-binding</keyword>
<evidence type="ECO:0000313" key="8">
    <source>
        <dbReference type="Proteomes" id="UP001055460"/>
    </source>
</evidence>
<dbReference type="SUPFAM" id="SSF52540">
    <property type="entry name" value="P-loop containing nucleoside triphosphate hydrolases"/>
    <property type="match status" value="1"/>
</dbReference>
<keyword evidence="5 7" id="KW-0067">ATP-binding</keyword>
<accession>A0A9Q9DDT8</accession>
<dbReference type="GO" id="GO:0016887">
    <property type="term" value="F:ATP hydrolysis activity"/>
    <property type="evidence" value="ECO:0007669"/>
    <property type="project" value="InterPro"/>
</dbReference>
<dbReference type="AlphaFoldDB" id="A0A9Q9DDT8"/>
<dbReference type="EMBL" id="CP098809">
    <property type="protein sequence ID" value="USJ27671.1"/>
    <property type="molecule type" value="Genomic_DNA"/>
</dbReference>
<dbReference type="PANTHER" id="PTHR42781:SF4">
    <property type="entry name" value="SPERMIDINE_PUTRESCINE IMPORT ATP-BINDING PROTEIN POTA"/>
    <property type="match status" value="1"/>
</dbReference>
<organism evidence="7 8">
    <name type="scientific">Ensifer adhaerens</name>
    <name type="common">Sinorhizobium morelense</name>
    <dbReference type="NCBI Taxonomy" id="106592"/>
    <lineage>
        <taxon>Bacteria</taxon>
        <taxon>Pseudomonadati</taxon>
        <taxon>Pseudomonadota</taxon>
        <taxon>Alphaproteobacteria</taxon>
        <taxon>Hyphomicrobiales</taxon>
        <taxon>Rhizobiaceae</taxon>
        <taxon>Sinorhizobium/Ensifer group</taxon>
        <taxon>Ensifer</taxon>
    </lineage>
</organism>
<dbReference type="SMART" id="SM00382">
    <property type="entry name" value="AAA"/>
    <property type="match status" value="1"/>
</dbReference>
<dbReference type="InterPro" id="IPR027417">
    <property type="entry name" value="P-loop_NTPase"/>
</dbReference>
<dbReference type="Pfam" id="PF00005">
    <property type="entry name" value="ABC_tran"/>
    <property type="match status" value="1"/>
</dbReference>
<dbReference type="InterPro" id="IPR050093">
    <property type="entry name" value="ABC_SmlMolc_Importer"/>
</dbReference>
<name>A0A9Q9DDT8_ENSAD</name>